<feature type="site" description="Participates in a stacking interaction with the thymidine ring of dTDP-4-oxo-6-deoxyglucose" evidence="6">
    <location>
        <position position="138"/>
    </location>
</feature>
<organism evidence="8 9">
    <name type="scientific">Litoreibacter ascidiaceicola</name>
    <dbReference type="NCBI Taxonomy" id="1486859"/>
    <lineage>
        <taxon>Bacteria</taxon>
        <taxon>Pseudomonadati</taxon>
        <taxon>Pseudomonadota</taxon>
        <taxon>Alphaproteobacteria</taxon>
        <taxon>Rhodobacterales</taxon>
        <taxon>Roseobacteraceae</taxon>
        <taxon>Litoreibacter</taxon>
    </lineage>
</organism>
<dbReference type="PANTHER" id="PTHR21047">
    <property type="entry name" value="DTDP-6-DEOXY-D-GLUCOSE-3,5 EPIMERASE"/>
    <property type="match status" value="1"/>
</dbReference>
<dbReference type="InterPro" id="IPR011051">
    <property type="entry name" value="RmlC_Cupin_sf"/>
</dbReference>
<reference evidence="9" key="1">
    <citation type="submission" date="2016-11" db="EMBL/GenBank/DDBJ databases">
        <authorList>
            <person name="Varghese N."/>
            <person name="Submissions S."/>
        </authorList>
    </citation>
    <scope>NUCLEOTIDE SEQUENCE [LARGE SCALE GENOMIC DNA]</scope>
    <source>
        <strain evidence="9">DSM 100566</strain>
    </source>
</reference>
<feature type="active site" description="Proton donor" evidence="5">
    <location>
        <position position="132"/>
    </location>
</feature>
<evidence type="ECO:0000313" key="8">
    <source>
        <dbReference type="EMBL" id="SHF70131.1"/>
    </source>
</evidence>
<dbReference type="InterPro" id="IPR000888">
    <property type="entry name" value="RmlC-like"/>
</dbReference>
<dbReference type="EC" id="5.1.3.13" evidence="3 7"/>
<comment type="function">
    <text evidence="2 7">Catalyzes the epimerization of the C3' and C5'positions of dTDP-6-deoxy-D-xylo-4-hexulose, forming dTDP-6-deoxy-L-lyxo-4-hexulose.</text>
</comment>
<dbReference type="Proteomes" id="UP000184144">
    <property type="component" value="Unassembled WGS sequence"/>
</dbReference>
<feature type="active site" description="Proton acceptor" evidence="5">
    <location>
        <position position="62"/>
    </location>
</feature>
<keyword evidence="9" id="KW-1185">Reference proteome</keyword>
<evidence type="ECO:0000256" key="2">
    <source>
        <dbReference type="ARBA" id="ARBA00001997"/>
    </source>
</evidence>
<dbReference type="STRING" id="1486859.SAMN05444273_11018"/>
<dbReference type="RefSeq" id="WP_073145999.1">
    <property type="nucleotide sequence ID" value="NZ_FQUV01000010.1"/>
</dbReference>
<evidence type="ECO:0000256" key="5">
    <source>
        <dbReference type="PIRSR" id="PIRSR600888-1"/>
    </source>
</evidence>
<comment type="similarity">
    <text evidence="7">Belongs to the dTDP-4-dehydrorhamnose 3,5-epimerase family.</text>
</comment>
<gene>
    <name evidence="8" type="ORF">SAMN05444273_11018</name>
</gene>
<evidence type="ECO:0000256" key="3">
    <source>
        <dbReference type="ARBA" id="ARBA00012098"/>
    </source>
</evidence>
<evidence type="ECO:0000256" key="6">
    <source>
        <dbReference type="PIRSR" id="PIRSR600888-3"/>
    </source>
</evidence>
<dbReference type="CDD" id="cd00438">
    <property type="entry name" value="cupin_RmlC"/>
    <property type="match status" value="1"/>
</dbReference>
<dbReference type="GO" id="GO:0019305">
    <property type="term" value="P:dTDP-rhamnose biosynthetic process"/>
    <property type="evidence" value="ECO:0007669"/>
    <property type="project" value="UniProtKB-UniRule"/>
</dbReference>
<sequence length="183" mass="20060">MLVENTTLDGVLVITPKRFGDDRGFFSEVWNRHALAEAGVDIDFVQDNHSFSAAQGTVRGLHFQSPPHAQDKLVRCGTGAFLDVAIDIRTGSPTYGKSVAVELSAENGKQLLIPKGFLHGFVTLVPNTEILYKCSDIYAPDCDGAVYFDSPELGIDWRIAPERAILSDKDAQAPRFADFKSPF</sequence>
<dbReference type="UniPathway" id="UPA00124"/>
<dbReference type="InterPro" id="IPR014710">
    <property type="entry name" value="RmlC-like_jellyroll"/>
</dbReference>
<name>A0A1M5DTF3_9RHOB</name>
<accession>A0A1M5DTF3</accession>
<evidence type="ECO:0000256" key="7">
    <source>
        <dbReference type="RuleBase" id="RU364069"/>
    </source>
</evidence>
<dbReference type="Gene3D" id="2.60.120.10">
    <property type="entry name" value="Jelly Rolls"/>
    <property type="match status" value="1"/>
</dbReference>
<dbReference type="NCBIfam" id="TIGR01221">
    <property type="entry name" value="rmlC"/>
    <property type="match status" value="1"/>
</dbReference>
<evidence type="ECO:0000256" key="4">
    <source>
        <dbReference type="ARBA" id="ARBA00019595"/>
    </source>
</evidence>
<dbReference type="AlphaFoldDB" id="A0A1M5DTF3"/>
<dbReference type="Pfam" id="PF00908">
    <property type="entry name" value="dTDP_sugar_isom"/>
    <property type="match status" value="1"/>
</dbReference>
<dbReference type="SUPFAM" id="SSF51182">
    <property type="entry name" value="RmlC-like cupins"/>
    <property type="match status" value="1"/>
</dbReference>
<keyword evidence="7" id="KW-0413">Isomerase</keyword>
<dbReference type="OrthoDB" id="9800680at2"/>
<protein>
    <recommendedName>
        <fullName evidence="4 7">dTDP-4-dehydrorhamnose 3,5-epimerase</fullName>
        <ecNumber evidence="3 7">5.1.3.13</ecNumber>
    </recommendedName>
    <alternativeName>
        <fullName evidence="7">Thymidine diphospho-4-keto-rhamnose 3,5-epimerase</fullName>
    </alternativeName>
</protein>
<dbReference type="EMBL" id="FQUV01000010">
    <property type="protein sequence ID" value="SHF70131.1"/>
    <property type="molecule type" value="Genomic_DNA"/>
</dbReference>
<comment type="subunit">
    <text evidence="7">Homodimer.</text>
</comment>
<evidence type="ECO:0000313" key="9">
    <source>
        <dbReference type="Proteomes" id="UP000184144"/>
    </source>
</evidence>
<dbReference type="GO" id="GO:0000271">
    <property type="term" value="P:polysaccharide biosynthetic process"/>
    <property type="evidence" value="ECO:0007669"/>
    <property type="project" value="TreeGrafter"/>
</dbReference>
<dbReference type="GO" id="GO:0008830">
    <property type="term" value="F:dTDP-4-dehydrorhamnose 3,5-epimerase activity"/>
    <property type="evidence" value="ECO:0007669"/>
    <property type="project" value="UniProtKB-UniRule"/>
</dbReference>
<proteinExistence type="inferred from homology"/>
<comment type="catalytic activity">
    <reaction evidence="1 7">
        <text>dTDP-4-dehydro-6-deoxy-alpha-D-glucose = dTDP-4-dehydro-beta-L-rhamnose</text>
        <dbReference type="Rhea" id="RHEA:16969"/>
        <dbReference type="ChEBI" id="CHEBI:57649"/>
        <dbReference type="ChEBI" id="CHEBI:62830"/>
        <dbReference type="EC" id="5.1.3.13"/>
    </reaction>
</comment>
<comment type="pathway">
    <text evidence="7">Carbohydrate biosynthesis; dTDP-L-rhamnose biosynthesis.</text>
</comment>
<dbReference type="PANTHER" id="PTHR21047:SF2">
    <property type="entry name" value="THYMIDINE DIPHOSPHO-4-KETO-RHAMNOSE 3,5-EPIMERASE"/>
    <property type="match status" value="1"/>
</dbReference>
<evidence type="ECO:0000256" key="1">
    <source>
        <dbReference type="ARBA" id="ARBA00001298"/>
    </source>
</evidence>
<dbReference type="GO" id="GO:0005829">
    <property type="term" value="C:cytosol"/>
    <property type="evidence" value="ECO:0007669"/>
    <property type="project" value="TreeGrafter"/>
</dbReference>